<dbReference type="InterPro" id="IPR035979">
    <property type="entry name" value="RBD_domain_sf"/>
</dbReference>
<dbReference type="PANTHER" id="PTHR47021:SF4">
    <property type="entry name" value="ADP-RIBOSYLATION FACTOR GTPASE-ACTIVATING PROTEIN AGD6-RELATED"/>
    <property type="match status" value="1"/>
</dbReference>
<dbReference type="SUPFAM" id="SSF57863">
    <property type="entry name" value="ArfGap/RecO-like zinc finger"/>
    <property type="match status" value="1"/>
</dbReference>
<dbReference type="PROSITE" id="PS50115">
    <property type="entry name" value="ARFGAP"/>
    <property type="match status" value="1"/>
</dbReference>
<keyword evidence="1" id="KW-0863">Zinc-finger</keyword>
<dbReference type="AlphaFoldDB" id="A0A6A3CY08"/>
<reference evidence="3" key="1">
    <citation type="submission" date="2019-09" db="EMBL/GenBank/DDBJ databases">
        <title>Draft genome information of white flower Hibiscus syriacus.</title>
        <authorList>
            <person name="Kim Y.-M."/>
        </authorList>
    </citation>
    <scope>NUCLEOTIDE SEQUENCE [LARGE SCALE GENOMIC DNA]</scope>
    <source>
        <strain evidence="3">YM2019G1</strain>
    </source>
</reference>
<dbReference type="GO" id="GO:0008270">
    <property type="term" value="F:zinc ion binding"/>
    <property type="evidence" value="ECO:0007669"/>
    <property type="project" value="UniProtKB-KW"/>
</dbReference>
<dbReference type="GO" id="GO:0016192">
    <property type="term" value="P:vesicle-mediated transport"/>
    <property type="evidence" value="ECO:0007669"/>
    <property type="project" value="InterPro"/>
</dbReference>
<dbReference type="SMART" id="SM00105">
    <property type="entry name" value="ArfGap"/>
    <property type="match status" value="1"/>
</dbReference>
<evidence type="ECO:0000256" key="1">
    <source>
        <dbReference type="PROSITE-ProRule" id="PRU00288"/>
    </source>
</evidence>
<name>A0A6A3CY08_HIBSY</name>
<dbReference type="InterPro" id="IPR012677">
    <property type="entry name" value="Nucleotide-bd_a/b_plait_sf"/>
</dbReference>
<dbReference type="SUPFAM" id="SSF54928">
    <property type="entry name" value="RNA-binding domain, RBD"/>
    <property type="match status" value="1"/>
</dbReference>
<dbReference type="InterPro" id="IPR038508">
    <property type="entry name" value="ArfGAP_dom_sf"/>
</dbReference>
<keyword evidence="1" id="KW-0862">Zinc</keyword>
<dbReference type="Pfam" id="PF00076">
    <property type="entry name" value="RRM_1"/>
    <property type="match status" value="1"/>
</dbReference>
<dbReference type="PRINTS" id="PR00405">
    <property type="entry name" value="REVINTRACTNG"/>
</dbReference>
<evidence type="ECO:0000259" key="2">
    <source>
        <dbReference type="PROSITE" id="PS50115"/>
    </source>
</evidence>
<dbReference type="EMBL" id="VEPZ02000080">
    <property type="protein sequence ID" value="KAE8734006.1"/>
    <property type="molecule type" value="Genomic_DNA"/>
</dbReference>
<dbReference type="InterPro" id="IPR037278">
    <property type="entry name" value="ARFGAP/RecO"/>
</dbReference>
<dbReference type="Gene3D" id="1.10.220.150">
    <property type="entry name" value="Arf GTPase activating protein"/>
    <property type="match status" value="1"/>
</dbReference>
<organism evidence="3 4">
    <name type="scientific">Hibiscus syriacus</name>
    <name type="common">Rose of Sharon</name>
    <dbReference type="NCBI Taxonomy" id="106335"/>
    <lineage>
        <taxon>Eukaryota</taxon>
        <taxon>Viridiplantae</taxon>
        <taxon>Streptophyta</taxon>
        <taxon>Embryophyta</taxon>
        <taxon>Tracheophyta</taxon>
        <taxon>Spermatophyta</taxon>
        <taxon>Magnoliopsida</taxon>
        <taxon>eudicotyledons</taxon>
        <taxon>Gunneridae</taxon>
        <taxon>Pentapetalae</taxon>
        <taxon>rosids</taxon>
        <taxon>malvids</taxon>
        <taxon>Malvales</taxon>
        <taxon>Malvaceae</taxon>
        <taxon>Malvoideae</taxon>
        <taxon>Hibiscus</taxon>
    </lineage>
</organism>
<dbReference type="Proteomes" id="UP000436088">
    <property type="component" value="Unassembled WGS sequence"/>
</dbReference>
<keyword evidence="4" id="KW-1185">Reference proteome</keyword>
<comment type="caution">
    <text evidence="3">The sequence shown here is derived from an EMBL/GenBank/DDBJ whole genome shotgun (WGS) entry which is preliminary data.</text>
</comment>
<evidence type="ECO:0000313" key="4">
    <source>
        <dbReference type="Proteomes" id="UP000436088"/>
    </source>
</evidence>
<accession>A0A6A3CY08</accession>
<feature type="domain" description="Arf-GAP" evidence="2">
    <location>
        <begin position="53"/>
        <end position="132"/>
    </location>
</feature>
<dbReference type="InterPro" id="IPR044519">
    <property type="entry name" value="ARF_GAP_AGD6/7"/>
</dbReference>
<proteinExistence type="predicted"/>
<dbReference type="Gene3D" id="3.30.70.330">
    <property type="match status" value="1"/>
</dbReference>
<dbReference type="InterPro" id="IPR001164">
    <property type="entry name" value="ArfGAP_dom"/>
</dbReference>
<gene>
    <name evidence="3" type="ORF">F3Y22_tig00000910pilonHSYRG00084</name>
</gene>
<dbReference type="Pfam" id="PF01412">
    <property type="entry name" value="ArfGap"/>
    <property type="match status" value="1"/>
</dbReference>
<sequence length="457" mass="50639">MFRSPSVAVGSSRIRGRFPGIYYAYSPLGLAKEEARLRLMTSSENSDSRMAAKSRIRFLQSQPGNKICVDCKKNPQWASVTYGVFMCSECYCKHQGLGVHISFVQSVTMDSWLDIQVKKMESGSNEKLNAFLAQYGVPKETDIVTKNNTIAVSIFRDRMQALVEGRVWKDPPVVKGTVNGGSSGNQKQLTSAFRSGKYHGGRMGGRVRTRGNYGIGKLSLVEASAAQPASDVVHAGTKEFTAKGCCDNKSGEVARIGRIDFNNCWKEGHTKAVMGTEVDATRVRFGFINFATIEEARKAISKMNGSLINDSKISLSLAKYNPRQSYWRKSSTVVHHKSGMEVVSMNNHCEVEGVVDEDKVQALSNCLVGWCKNFIKITKWGKLLAIDDSCQFPSSFDRAKIQIVTKALVRIDESLELKVGANFFKIMVHEIEPSFKPNFWVPEDVDNSLELVSSFGS</sequence>
<dbReference type="InterPro" id="IPR000504">
    <property type="entry name" value="RRM_dom"/>
</dbReference>
<keyword evidence="1" id="KW-0479">Metal-binding</keyword>
<dbReference type="GO" id="GO:0005096">
    <property type="term" value="F:GTPase activator activity"/>
    <property type="evidence" value="ECO:0007669"/>
    <property type="project" value="InterPro"/>
</dbReference>
<evidence type="ECO:0000313" key="3">
    <source>
        <dbReference type="EMBL" id="KAE8734006.1"/>
    </source>
</evidence>
<dbReference type="PANTHER" id="PTHR47021">
    <property type="entry name" value="ADP-RIBOSYLATION FACTOR GTPASE-ACTIVATING PROTEIN AGD6-RELATED"/>
    <property type="match status" value="1"/>
</dbReference>
<protein>
    <submittedName>
        <fullName evidence="3">Detected protein of confused Function</fullName>
    </submittedName>
</protein>
<dbReference type="CDD" id="cd08830">
    <property type="entry name" value="ArfGap_ArfGap1"/>
    <property type="match status" value="1"/>
</dbReference>
<dbReference type="GO" id="GO:0003723">
    <property type="term" value="F:RNA binding"/>
    <property type="evidence" value="ECO:0007669"/>
    <property type="project" value="InterPro"/>
</dbReference>